<proteinExistence type="inferred from homology"/>
<evidence type="ECO:0000256" key="7">
    <source>
        <dbReference type="ARBA" id="ARBA00023136"/>
    </source>
</evidence>
<keyword evidence="7 10" id="KW-0472">Membrane</keyword>
<evidence type="ECO:0000256" key="11">
    <source>
        <dbReference type="RuleBase" id="RU003357"/>
    </source>
</evidence>
<dbReference type="GO" id="GO:0015344">
    <property type="term" value="F:siderophore uptake transmembrane transporter activity"/>
    <property type="evidence" value="ECO:0007669"/>
    <property type="project" value="TreeGrafter"/>
</dbReference>
<feature type="signal peptide" evidence="12">
    <location>
        <begin position="1"/>
        <end position="25"/>
    </location>
</feature>
<evidence type="ECO:0000256" key="4">
    <source>
        <dbReference type="ARBA" id="ARBA00022452"/>
    </source>
</evidence>
<dbReference type="AlphaFoldDB" id="A0A931MJT0"/>
<dbReference type="PANTHER" id="PTHR30069:SF37">
    <property type="entry name" value="FERRIC VIBRIOBACTIN RECEPTOR VIUA"/>
    <property type="match status" value="1"/>
</dbReference>
<evidence type="ECO:0000313" key="16">
    <source>
        <dbReference type="Proteomes" id="UP000651050"/>
    </source>
</evidence>
<dbReference type="PANTHER" id="PTHR30069">
    <property type="entry name" value="TONB-DEPENDENT OUTER MEMBRANE RECEPTOR"/>
    <property type="match status" value="1"/>
</dbReference>
<evidence type="ECO:0000256" key="10">
    <source>
        <dbReference type="PROSITE-ProRule" id="PRU01360"/>
    </source>
</evidence>
<comment type="subcellular location">
    <subcellularLocation>
        <location evidence="1 10">Cell outer membrane</location>
        <topology evidence="1 10">Multi-pass membrane protein</topology>
    </subcellularLocation>
</comment>
<keyword evidence="16" id="KW-1185">Reference proteome</keyword>
<evidence type="ECO:0000256" key="6">
    <source>
        <dbReference type="ARBA" id="ARBA00023077"/>
    </source>
</evidence>
<evidence type="ECO:0000256" key="3">
    <source>
        <dbReference type="ARBA" id="ARBA00022448"/>
    </source>
</evidence>
<dbReference type="InterPro" id="IPR036942">
    <property type="entry name" value="Beta-barrel_TonB_sf"/>
</dbReference>
<keyword evidence="12" id="KW-0732">Signal</keyword>
<dbReference type="InterPro" id="IPR037066">
    <property type="entry name" value="Plug_dom_sf"/>
</dbReference>
<keyword evidence="3 10" id="KW-0813">Transport</keyword>
<dbReference type="EMBL" id="JADWYS010000001">
    <property type="protein sequence ID" value="MBG9390635.1"/>
    <property type="molecule type" value="Genomic_DNA"/>
</dbReference>
<evidence type="ECO:0000256" key="5">
    <source>
        <dbReference type="ARBA" id="ARBA00022692"/>
    </source>
</evidence>
<evidence type="ECO:0000259" key="13">
    <source>
        <dbReference type="Pfam" id="PF00593"/>
    </source>
</evidence>
<dbReference type="InterPro" id="IPR000531">
    <property type="entry name" value="Beta-barrel_TonB"/>
</dbReference>
<dbReference type="Gene3D" id="2.170.130.10">
    <property type="entry name" value="TonB-dependent receptor, plug domain"/>
    <property type="match status" value="1"/>
</dbReference>
<dbReference type="GO" id="GO:0009279">
    <property type="term" value="C:cell outer membrane"/>
    <property type="evidence" value="ECO:0007669"/>
    <property type="project" value="UniProtKB-SubCell"/>
</dbReference>
<feature type="chain" id="PRO_5037128866" evidence="12">
    <location>
        <begin position="26"/>
        <end position="638"/>
    </location>
</feature>
<evidence type="ECO:0000313" key="15">
    <source>
        <dbReference type="EMBL" id="MBG9390635.1"/>
    </source>
</evidence>
<feature type="domain" description="TonB-dependent receptor-like beta-barrel" evidence="13">
    <location>
        <begin position="204"/>
        <end position="605"/>
    </location>
</feature>
<evidence type="ECO:0000256" key="9">
    <source>
        <dbReference type="ARBA" id="ARBA00023237"/>
    </source>
</evidence>
<dbReference type="Gene3D" id="2.40.170.20">
    <property type="entry name" value="TonB-dependent receptor, beta-barrel domain"/>
    <property type="match status" value="1"/>
</dbReference>
<dbReference type="Pfam" id="PF00593">
    <property type="entry name" value="TonB_dep_Rec_b-barrel"/>
    <property type="match status" value="1"/>
</dbReference>
<dbReference type="Pfam" id="PF07715">
    <property type="entry name" value="Plug"/>
    <property type="match status" value="1"/>
</dbReference>
<evidence type="ECO:0000256" key="1">
    <source>
        <dbReference type="ARBA" id="ARBA00004571"/>
    </source>
</evidence>
<dbReference type="PROSITE" id="PS52016">
    <property type="entry name" value="TONB_DEPENDENT_REC_3"/>
    <property type="match status" value="1"/>
</dbReference>
<evidence type="ECO:0000256" key="8">
    <source>
        <dbReference type="ARBA" id="ARBA00023170"/>
    </source>
</evidence>
<keyword evidence="9 10" id="KW-0998">Cell outer membrane</keyword>
<keyword evidence="6 11" id="KW-0798">TonB box</keyword>
<dbReference type="InterPro" id="IPR039426">
    <property type="entry name" value="TonB-dep_rcpt-like"/>
</dbReference>
<evidence type="ECO:0000256" key="12">
    <source>
        <dbReference type="SAM" id="SignalP"/>
    </source>
</evidence>
<dbReference type="SUPFAM" id="SSF56935">
    <property type="entry name" value="Porins"/>
    <property type="match status" value="1"/>
</dbReference>
<dbReference type="RefSeq" id="WP_196988364.1">
    <property type="nucleotide sequence ID" value="NZ_JADWYS010000001.1"/>
</dbReference>
<reference evidence="15" key="1">
    <citation type="submission" date="2020-11" db="EMBL/GenBank/DDBJ databases">
        <title>Bacterial whole genome sequence for Caenimonas sp. DR4.4.</title>
        <authorList>
            <person name="Le V."/>
            <person name="Ko S.-R."/>
            <person name="Ahn C.-Y."/>
            <person name="Oh H.-M."/>
        </authorList>
    </citation>
    <scope>NUCLEOTIDE SEQUENCE</scope>
    <source>
        <strain evidence="15">DR4.4</strain>
    </source>
</reference>
<dbReference type="GO" id="GO:0044718">
    <property type="term" value="P:siderophore transmembrane transport"/>
    <property type="evidence" value="ECO:0007669"/>
    <property type="project" value="TreeGrafter"/>
</dbReference>
<feature type="domain" description="TonB-dependent receptor plug" evidence="14">
    <location>
        <begin position="59"/>
        <end position="168"/>
    </location>
</feature>
<name>A0A931MJT0_9BURK</name>
<comment type="caution">
    <text evidence="15">The sequence shown here is derived from an EMBL/GenBank/DDBJ whole genome shotgun (WGS) entry which is preliminary data.</text>
</comment>
<accession>A0A931MJT0</accession>
<keyword evidence="8 15" id="KW-0675">Receptor</keyword>
<evidence type="ECO:0000259" key="14">
    <source>
        <dbReference type="Pfam" id="PF07715"/>
    </source>
</evidence>
<evidence type="ECO:0000256" key="2">
    <source>
        <dbReference type="ARBA" id="ARBA00009810"/>
    </source>
</evidence>
<keyword evidence="4 10" id="KW-1134">Transmembrane beta strand</keyword>
<protein>
    <submittedName>
        <fullName evidence="15">TonB-dependent receptor</fullName>
    </submittedName>
</protein>
<dbReference type="InterPro" id="IPR012910">
    <property type="entry name" value="Plug_dom"/>
</dbReference>
<gene>
    <name evidence="15" type="ORF">I5803_21570</name>
</gene>
<dbReference type="Proteomes" id="UP000651050">
    <property type="component" value="Unassembled WGS sequence"/>
</dbReference>
<sequence length="638" mass="69134">MRHRTKVLRATVIMLAHAAVLQAHAAPGDLALAQQLADLSLEELGNLEVTSVSGRAENLQRAAASIFVITAQDIRRSGATSLPGALRLAPNLQVAQTSAGQWAISARGFQDLIANKLLVLIDGRTIYSALFAGVFWDANDVVLEDVERIEVISGPGGTIWGANAVNGVINVVTRRSTDTQGTLLSVTRSGQGGREVARWGTALGESGHLRIYGLAVDRGNTRLPSGIALADASSRNQVGFRGDWGWGPSTLTVQGDAYRGGDTPANSLAPLIHGGNLQARWRSTFADGSAYTVQAIHDVANRDDVDLFINRVATTDLQFSHEAKVPVGQLLWGAGYRSARDTSAPTALVLFNPVERKLAWTNVFAQYQWPLARQLQLTAGLKLERNSYTGVEQLPSLRLAWEHSETATTWAAASRAVRAPARIDRDFYFPGAAPFVIAGGPNFQSEVANVYELGHRAQPSKNLQWSGTLFRDEYKGLRSGLPGQPLPNTVENLVQGHIHGLEAWGAWQATPTWRLAGGFLAMQKRLHYCCGISPATTDFPGLGVDASTQWSLRSSHDFGHQVELDLMVRRVGALSGTVPSYISLDAQLARQVSPQLRVALIARNLFNPRHVEYLSTGSGGAPDSQFGRRWMLQARWDL</sequence>
<comment type="similarity">
    <text evidence="2 10 11">Belongs to the TonB-dependent receptor family.</text>
</comment>
<keyword evidence="5 10" id="KW-0812">Transmembrane</keyword>
<organism evidence="15 16">
    <name type="scientific">Caenimonas aquaedulcis</name>
    <dbReference type="NCBI Taxonomy" id="2793270"/>
    <lineage>
        <taxon>Bacteria</taxon>
        <taxon>Pseudomonadati</taxon>
        <taxon>Pseudomonadota</taxon>
        <taxon>Betaproteobacteria</taxon>
        <taxon>Burkholderiales</taxon>
        <taxon>Comamonadaceae</taxon>
        <taxon>Caenimonas</taxon>
    </lineage>
</organism>